<dbReference type="Proteomes" id="UP000295270">
    <property type="component" value="Unassembled WGS sequence"/>
</dbReference>
<keyword evidence="1" id="KW-1133">Transmembrane helix</keyword>
<dbReference type="RefSeq" id="WP_132033304.1">
    <property type="nucleotide sequence ID" value="NZ_QWDN01000002.1"/>
</dbReference>
<evidence type="ECO:0000313" key="2">
    <source>
        <dbReference type="EMBL" id="TCN59441.1"/>
    </source>
</evidence>
<keyword evidence="1" id="KW-0812">Transmembrane</keyword>
<evidence type="ECO:0000256" key="1">
    <source>
        <dbReference type="SAM" id="Phobius"/>
    </source>
</evidence>
<keyword evidence="4" id="KW-1185">Reference proteome</keyword>
<dbReference type="AlphaFoldDB" id="A0A4Y7UE81"/>
<evidence type="ECO:0000313" key="4">
    <source>
        <dbReference type="Proteomes" id="UP000295270"/>
    </source>
</evidence>
<protein>
    <recommendedName>
        <fullName evidence="6">DUF4190 domain-containing protein</fullName>
    </recommendedName>
</protein>
<feature type="transmembrane region" description="Helical" evidence="1">
    <location>
        <begin position="12"/>
        <end position="30"/>
    </location>
</feature>
<organism evidence="3 5">
    <name type="scientific">Flavobacterium circumlabens</name>
    <dbReference type="NCBI Taxonomy" id="2133765"/>
    <lineage>
        <taxon>Bacteria</taxon>
        <taxon>Pseudomonadati</taxon>
        <taxon>Bacteroidota</taxon>
        <taxon>Flavobacteriia</taxon>
        <taxon>Flavobacteriales</taxon>
        <taxon>Flavobacteriaceae</taxon>
        <taxon>Flavobacterium</taxon>
    </lineage>
</organism>
<feature type="transmembrane region" description="Helical" evidence="1">
    <location>
        <begin position="36"/>
        <end position="55"/>
    </location>
</feature>
<evidence type="ECO:0000313" key="5">
    <source>
        <dbReference type="Proteomes" id="UP000298340"/>
    </source>
</evidence>
<evidence type="ECO:0000313" key="3">
    <source>
        <dbReference type="EMBL" id="TEB44745.1"/>
    </source>
</evidence>
<accession>A0A4Y7UE81</accession>
<name>A0A4Y7UE81_9FLAO</name>
<gene>
    <name evidence="3" type="ORF">D0809_05970</name>
    <name evidence="2" type="ORF">EV142_10257</name>
</gene>
<dbReference type="EMBL" id="SLWA01000002">
    <property type="protein sequence ID" value="TCN59441.1"/>
    <property type="molecule type" value="Genomic_DNA"/>
</dbReference>
<keyword evidence="1" id="KW-0472">Membrane</keyword>
<dbReference type="EMBL" id="QWDN01000002">
    <property type="protein sequence ID" value="TEB44745.1"/>
    <property type="molecule type" value="Genomic_DNA"/>
</dbReference>
<dbReference type="OrthoDB" id="1356602at2"/>
<reference evidence="2 4" key="1">
    <citation type="journal article" date="2015" name="Stand. Genomic Sci.">
        <title>Genomic Encyclopedia of Bacterial and Archaeal Type Strains, Phase III: the genomes of soil and plant-associated and newly described type strains.</title>
        <authorList>
            <person name="Whitman W.B."/>
            <person name="Woyke T."/>
            <person name="Klenk H.P."/>
            <person name="Zhou Y."/>
            <person name="Lilburn T.G."/>
            <person name="Beck B.J."/>
            <person name="De Vos P."/>
            <person name="Vandamme P."/>
            <person name="Eisen J.A."/>
            <person name="Garrity G."/>
            <person name="Hugenholtz P."/>
            <person name="Kyrpides N.C."/>
        </authorList>
    </citation>
    <scope>NUCLEOTIDE SEQUENCE [LARGE SCALE GENOMIC DNA]</scope>
    <source>
        <strain evidence="2 4">P5626</strain>
    </source>
</reference>
<proteinExistence type="predicted"/>
<comment type="caution">
    <text evidence="3">The sequence shown here is derived from an EMBL/GenBank/DDBJ whole genome shotgun (WGS) entry which is preliminary data.</text>
</comment>
<evidence type="ECO:0008006" key="6">
    <source>
        <dbReference type="Google" id="ProtNLM"/>
    </source>
</evidence>
<reference evidence="3 5" key="2">
    <citation type="journal article" date="2018" name="Syst. Appl. Microbiol.">
        <title>Flavobacterium circumlabens sp. nov. and Flavobacterium cupreum sp. nov., two psychrotrophic species isolated from Antarctic environmental samples.</title>
        <authorList>
            <person name="Kralova S."/>
            <person name="Busse H.J."/>
            <person name="Svec P."/>
            <person name="Maslanova I."/>
            <person name="Stankova E."/>
            <person name="Bartak M."/>
            <person name="Sedlacek I."/>
        </authorList>
    </citation>
    <scope>NUCLEOTIDE SEQUENCE [LARGE SCALE GENOMIC DNA]</scope>
    <source>
        <strain evidence="3 5">CCM 8828</strain>
    </source>
</reference>
<reference evidence="2" key="3">
    <citation type="submission" date="2019-03" db="EMBL/GenBank/DDBJ databases">
        <authorList>
            <person name="Whitman W."/>
            <person name="Huntemann M."/>
            <person name="Clum A."/>
            <person name="Pillay M."/>
            <person name="Palaniappan K."/>
            <person name="Varghese N."/>
            <person name="Mikhailova N."/>
            <person name="Stamatis D."/>
            <person name="Reddy T."/>
            <person name="Daum C."/>
            <person name="Shapiro N."/>
            <person name="Ivanova N."/>
            <person name="Kyrpides N."/>
            <person name="Woyke T."/>
        </authorList>
    </citation>
    <scope>NUCLEOTIDE SEQUENCE</scope>
    <source>
        <strain evidence="2">P5626</strain>
    </source>
</reference>
<feature type="transmembrane region" description="Helical" evidence="1">
    <location>
        <begin position="67"/>
        <end position="84"/>
    </location>
</feature>
<dbReference type="Proteomes" id="UP000298340">
    <property type="component" value="Unassembled WGS sequence"/>
</dbReference>
<sequence>MNSQFSSGNPKIFAVIGLIFAIFSFLFSIVPCIGFYAIGPSIMSIVFCGVSFLGLKQKNQNTGVSTAGLIVGMIAISIGIFQYYKYKTVFDAKAEIENSLNNIEGQVLDTIEKKALKHVKEKIEKEIENDSIEKIKSDSISQ</sequence>